<evidence type="ECO:0000313" key="4">
    <source>
        <dbReference type="Proteomes" id="UP000509222"/>
    </source>
</evidence>
<feature type="signal peptide" evidence="2">
    <location>
        <begin position="1"/>
        <end position="15"/>
    </location>
</feature>
<evidence type="ECO:0000256" key="2">
    <source>
        <dbReference type="SAM" id="SignalP"/>
    </source>
</evidence>
<evidence type="ECO:0008006" key="5">
    <source>
        <dbReference type="Google" id="ProtNLM"/>
    </source>
</evidence>
<dbReference type="AlphaFoldDB" id="A0A7H8Q8A8"/>
<keyword evidence="2" id="KW-0732">Signal</keyword>
<feature type="coiled-coil region" evidence="1">
    <location>
        <begin position="14"/>
        <end position="41"/>
    </location>
</feature>
<name>A0A7H8Q8A8_9BACL</name>
<keyword evidence="4" id="KW-1185">Reference proteome</keyword>
<dbReference type="Proteomes" id="UP000509222">
    <property type="component" value="Chromosome"/>
</dbReference>
<proteinExistence type="predicted"/>
<protein>
    <recommendedName>
        <fullName evidence="5">Lipoprotein</fullName>
    </recommendedName>
</protein>
<dbReference type="PROSITE" id="PS51257">
    <property type="entry name" value="PROKAR_LIPOPROTEIN"/>
    <property type="match status" value="1"/>
</dbReference>
<organism evidence="3 4">
    <name type="scientific">Planococcus glaciei</name>
    <dbReference type="NCBI Taxonomy" id="459472"/>
    <lineage>
        <taxon>Bacteria</taxon>
        <taxon>Bacillati</taxon>
        <taxon>Bacillota</taxon>
        <taxon>Bacilli</taxon>
        <taxon>Bacillales</taxon>
        <taxon>Caryophanaceae</taxon>
        <taxon>Planococcus</taxon>
    </lineage>
</organism>
<dbReference type="EMBL" id="CP051177">
    <property type="protein sequence ID" value="QKX50157.1"/>
    <property type="molecule type" value="Genomic_DNA"/>
</dbReference>
<reference evidence="4" key="2">
    <citation type="submission" date="2020-06" db="EMBL/GenBank/DDBJ databases">
        <title>Isolation of Planomicrobium glaciei.</title>
        <authorList>
            <person name="Malisova L."/>
            <person name="Safrankova R."/>
            <person name="Jakubu V."/>
            <person name="Spanelova P."/>
        </authorList>
    </citation>
    <scope>NUCLEOTIDE SEQUENCE [LARGE SCALE GENOMIC DNA]</scope>
    <source>
        <strain evidence="4">NRL-ATB46093</strain>
    </source>
</reference>
<accession>A0A7H8Q8A8</accession>
<feature type="chain" id="PRO_5039466514" description="Lipoprotein" evidence="2">
    <location>
        <begin position="16"/>
        <end position="246"/>
    </location>
</feature>
<evidence type="ECO:0000313" key="3">
    <source>
        <dbReference type="EMBL" id="QKX50157.1"/>
    </source>
</evidence>
<gene>
    <name evidence="3" type="ORF">HF394_05895</name>
</gene>
<reference evidence="3 4" key="1">
    <citation type="submission" date="2020-04" db="EMBL/GenBank/DDBJ databases">
        <authorList>
            <person name="Pajer P."/>
            <person name="Broz P."/>
        </authorList>
    </citation>
    <scope>NUCLEOTIDE SEQUENCE [LARGE SCALE GENOMIC DNA]</scope>
    <source>
        <strain evidence="4">NRL-ATB46093</strain>
    </source>
</reference>
<sequence>MKRLVILMMAAMALAACQKDVPAANAEVDETEKQKLQAAEEGATVIDWVDFVQFKGKHYTAVDTAVLSEKNGVGRKVGEVGFKVADNINSTNYQVKNGDAAFWEKGTALYEVKKMPDFLAVKDEQEVNGYRLYLAEEAEEDFPHHFKDVELDRVKAVEFYTGEQNPELLNRITKRELEQFKELLAEDVVPKAQNANRPDPELYRMILYTDDPFAHAFYLYNENGQWLWYPWDEEFLPDAVGKFVQP</sequence>
<keyword evidence="1" id="KW-0175">Coiled coil</keyword>
<dbReference type="RefSeq" id="WP_176294244.1">
    <property type="nucleotide sequence ID" value="NZ_CP051177.1"/>
</dbReference>
<evidence type="ECO:0000256" key="1">
    <source>
        <dbReference type="SAM" id="Coils"/>
    </source>
</evidence>